<accession>B2W8J0</accession>
<organism evidence="1 2">
    <name type="scientific">Pyrenophora tritici-repentis (strain Pt-1C-BFP)</name>
    <name type="common">Wheat tan spot fungus</name>
    <name type="synonym">Drechslera tritici-repentis</name>
    <dbReference type="NCBI Taxonomy" id="426418"/>
    <lineage>
        <taxon>Eukaryota</taxon>
        <taxon>Fungi</taxon>
        <taxon>Dikarya</taxon>
        <taxon>Ascomycota</taxon>
        <taxon>Pezizomycotina</taxon>
        <taxon>Dothideomycetes</taxon>
        <taxon>Pleosporomycetidae</taxon>
        <taxon>Pleosporales</taxon>
        <taxon>Pleosporineae</taxon>
        <taxon>Pleosporaceae</taxon>
        <taxon>Pyrenophora</taxon>
    </lineage>
</organism>
<dbReference type="EMBL" id="DS231620">
    <property type="protein sequence ID" value="EDU49218.1"/>
    <property type="molecule type" value="Genomic_DNA"/>
</dbReference>
<name>B2W8J0_PYRTR</name>
<sequence>MLIYLPNVSLSHLLLTRCCTYSLLLTQSDQLNLYFLYAIFLISTSRKFTHCSQQGTNGLQYA</sequence>
<dbReference type="AlphaFoldDB" id="B2W8J0"/>
<reference evidence="2" key="1">
    <citation type="journal article" date="2013" name="G3 (Bethesda)">
        <title>Comparative genomics of a plant-pathogenic fungus, Pyrenophora tritici-repentis, reveals transduplication and the impact of repeat elements on pathogenicity and population divergence.</title>
        <authorList>
            <person name="Manning V.A."/>
            <person name="Pandelova I."/>
            <person name="Dhillon B."/>
            <person name="Wilhelm L.J."/>
            <person name="Goodwin S.B."/>
            <person name="Berlin A.M."/>
            <person name="Figueroa M."/>
            <person name="Freitag M."/>
            <person name="Hane J.K."/>
            <person name="Henrissat B."/>
            <person name="Holman W.H."/>
            <person name="Kodira C.D."/>
            <person name="Martin J."/>
            <person name="Oliver R.P."/>
            <person name="Robbertse B."/>
            <person name="Schackwitz W."/>
            <person name="Schwartz D.C."/>
            <person name="Spatafora J.W."/>
            <person name="Turgeon B.G."/>
            <person name="Yandava C."/>
            <person name="Young S."/>
            <person name="Zhou S."/>
            <person name="Zeng Q."/>
            <person name="Grigoriev I.V."/>
            <person name="Ma L.-J."/>
            <person name="Ciuffetti L.M."/>
        </authorList>
    </citation>
    <scope>NUCLEOTIDE SEQUENCE [LARGE SCALE GENOMIC DNA]</scope>
    <source>
        <strain evidence="2">Pt-1C-BFP</strain>
    </source>
</reference>
<proteinExistence type="predicted"/>
<evidence type="ECO:0000313" key="2">
    <source>
        <dbReference type="Proteomes" id="UP000001471"/>
    </source>
</evidence>
<gene>
    <name evidence="1" type="ORF">PTRG_06298</name>
</gene>
<protein>
    <submittedName>
        <fullName evidence="1">Uncharacterized protein</fullName>
    </submittedName>
</protein>
<dbReference type="HOGENOM" id="CLU_2905227_0_0_1"/>
<dbReference type="InParanoid" id="B2W8J0"/>
<dbReference type="Proteomes" id="UP000001471">
    <property type="component" value="Unassembled WGS sequence"/>
</dbReference>
<evidence type="ECO:0000313" key="1">
    <source>
        <dbReference type="EMBL" id="EDU49218.1"/>
    </source>
</evidence>